<reference evidence="2 3" key="1">
    <citation type="journal article" date="2019" name="Sci. Data">
        <title>Hybrid genome assembly and annotation of Danionella translucida.</title>
        <authorList>
            <person name="Kadobianskyi M."/>
            <person name="Schulze L."/>
            <person name="Schuelke M."/>
            <person name="Judkewitz B."/>
        </authorList>
    </citation>
    <scope>NUCLEOTIDE SEQUENCE [LARGE SCALE GENOMIC DNA]</scope>
    <source>
        <strain evidence="2 3">Bolton</strain>
    </source>
</reference>
<evidence type="ECO:0000313" key="3">
    <source>
        <dbReference type="Proteomes" id="UP000316079"/>
    </source>
</evidence>
<dbReference type="OrthoDB" id="68483at2759"/>
<evidence type="ECO:0000256" key="1">
    <source>
        <dbReference type="SAM" id="MobiDB-lite"/>
    </source>
</evidence>
<feature type="region of interest" description="Disordered" evidence="1">
    <location>
        <begin position="41"/>
        <end position="87"/>
    </location>
</feature>
<sequence length="122" mass="13647">MSPLLSLSLTAAEAPPSPASRTSEQIITRYHHRLQAELTTITPYPSKTASHKQPRSSALFHHPTISTWTDESFDTPDRSPPSRFSLSHRSGGVGGWWTGSRKWCTCYSTLSCRRDSLEIFTL</sequence>
<evidence type="ECO:0000313" key="2">
    <source>
        <dbReference type="EMBL" id="TRY87971.1"/>
    </source>
</evidence>
<gene>
    <name evidence="2" type="ORF">DNTS_012960</name>
</gene>
<accession>A0A553QDG5</accession>
<keyword evidence="3" id="KW-1185">Reference proteome</keyword>
<dbReference type="AlphaFoldDB" id="A0A553QDG5"/>
<name>A0A553QDG5_9TELE</name>
<proteinExistence type="predicted"/>
<protein>
    <submittedName>
        <fullName evidence="2">Uncharacterized protein</fullName>
    </submittedName>
</protein>
<organism evidence="2 3">
    <name type="scientific">Danionella cerebrum</name>
    <dbReference type="NCBI Taxonomy" id="2873325"/>
    <lineage>
        <taxon>Eukaryota</taxon>
        <taxon>Metazoa</taxon>
        <taxon>Chordata</taxon>
        <taxon>Craniata</taxon>
        <taxon>Vertebrata</taxon>
        <taxon>Euteleostomi</taxon>
        <taxon>Actinopterygii</taxon>
        <taxon>Neopterygii</taxon>
        <taxon>Teleostei</taxon>
        <taxon>Ostariophysi</taxon>
        <taxon>Cypriniformes</taxon>
        <taxon>Danionidae</taxon>
        <taxon>Danioninae</taxon>
        <taxon>Danionella</taxon>
    </lineage>
</organism>
<dbReference type="Proteomes" id="UP000316079">
    <property type="component" value="Unassembled WGS sequence"/>
</dbReference>
<feature type="region of interest" description="Disordered" evidence="1">
    <location>
        <begin position="1"/>
        <end position="25"/>
    </location>
</feature>
<dbReference type="EMBL" id="SRMA01026076">
    <property type="protein sequence ID" value="TRY87971.1"/>
    <property type="molecule type" value="Genomic_DNA"/>
</dbReference>
<comment type="caution">
    <text evidence="2">The sequence shown here is derived from an EMBL/GenBank/DDBJ whole genome shotgun (WGS) entry which is preliminary data.</text>
</comment>